<proteinExistence type="inferred from homology"/>
<dbReference type="GO" id="GO:0046872">
    <property type="term" value="F:metal ion binding"/>
    <property type="evidence" value="ECO:0007669"/>
    <property type="project" value="UniProtKB-UniRule"/>
</dbReference>
<evidence type="ECO:0000256" key="5">
    <source>
        <dbReference type="ARBA" id="ARBA00022833"/>
    </source>
</evidence>
<evidence type="ECO:0000256" key="6">
    <source>
        <dbReference type="ARBA" id="ARBA00023049"/>
    </source>
</evidence>
<dbReference type="Pfam" id="PF01432">
    <property type="entry name" value="Peptidase_M3"/>
    <property type="match status" value="1"/>
</dbReference>
<dbReference type="GeneID" id="36380558"/>
<reference evidence="9 10" key="1">
    <citation type="submission" date="2014-09" db="EMBL/GenBank/DDBJ databases">
        <authorList>
            <person name="Martin A.A."/>
        </authorList>
    </citation>
    <scope>NUCLEOTIDE SEQUENCE</scope>
    <source>
        <strain evidence="10">ED321</strain>
        <strain evidence="9">ED321 Heterogonic</strain>
    </source>
</reference>
<dbReference type="OrthoDB" id="534666at2759"/>
<dbReference type="Gene3D" id="3.40.390.10">
    <property type="entry name" value="Collagenase (Catalytic Domain)"/>
    <property type="match status" value="1"/>
</dbReference>
<dbReference type="PANTHER" id="PTHR11804">
    <property type="entry name" value="PROTEASE M3 THIMET OLIGOPEPTIDASE-RELATED"/>
    <property type="match status" value="1"/>
</dbReference>
<dbReference type="RefSeq" id="XP_024507393.1">
    <property type="nucleotide sequence ID" value="XM_024653969.1"/>
</dbReference>
<accession>A0A090LJB6</accession>
<evidence type="ECO:0000259" key="8">
    <source>
        <dbReference type="Pfam" id="PF01432"/>
    </source>
</evidence>
<keyword evidence="3 7" id="KW-0479">Metal-binding</keyword>
<dbReference type="Proteomes" id="UP000035682">
    <property type="component" value="Unplaced"/>
</dbReference>
<dbReference type="WormBase" id="SRAE_2000285100">
    <property type="protein sequence ID" value="SRP12008"/>
    <property type="gene ID" value="WBGene00263065"/>
</dbReference>
<feature type="domain" description="Peptidase M3A/M3B catalytic" evidence="8">
    <location>
        <begin position="315"/>
        <end position="768"/>
    </location>
</feature>
<dbReference type="Gene3D" id="1.10.1370.10">
    <property type="entry name" value="Neurolysin, domain 3"/>
    <property type="match status" value="1"/>
</dbReference>
<dbReference type="PANTHER" id="PTHR11804:SF83">
    <property type="entry name" value="LD37516P"/>
    <property type="match status" value="1"/>
</dbReference>
<dbReference type="InterPro" id="IPR045090">
    <property type="entry name" value="Pept_M3A_M3B"/>
</dbReference>
<keyword evidence="10" id="KW-1185">Reference proteome</keyword>
<sequence>MLSRINIATKNITKVVRDIRFNSTKPLSLIRGRNINEIIQKRNILFRMCNEVPHRITGYYVVFPAIPDEDKDNNRFLASIENHEDWPALKSASPREFYQGTVRLVMEYGATTFNHFEHLEKLFNVDPEAVASYETILEPILSHEYDVEYAFHTLILKMHTDWPECTNKEFESDMYHLRIMVAREKIEKLCKPSFTNALRSMYKNQNPDAEKSDKEKWIIRLIENLLLEERASGHDKTDKKTRKLLGSWNKFIDKYRATYITNIMATNDQVRFSITNKDVIKGAPPHVLKELAVNKKNYKNGPWMARLCPTSIMPFMKYCKDRTLRAEAWEKWVSRASFEHDFYNNSINIEEIRHNHDGMAKTLGYSSVSQHRLANKMAGSPAIVRKFLTELNKRIRPVFFDRLDAWQEYAQKKEMISSKIGAHDLFYICGKEAFDHYNVNELEMMNYFSFWDTFDNITKIAGHLLNISFNEIPDGLEKCHHSVKIFNVTDMSNGKHLGRLYIDPFERKNKRGSWLTLLGRPANEEKNLDKIVYMIAQGNEPDSQGNSLLHYSQLQNLLFHIGRSIQLLLSQSPFRDTTIPWAPMYAADWDGADLLPTFFQFFIYKPNLLQAMSSPHAINGTDLSEDLANNASLSFSRATLWETYRTLFWSDFDLTIYEMENRKDKFWVDLYREMYKEYFPFKMLKNDYHPCSFTPIFSMVSYMSMYYRKLWREMLAFDVHNTFAQEKDEKSTGERLKQTILYPGSKEPQEILYRRFQGRDPSVGPICDFYDPSVISDLENVKEAI</sequence>
<keyword evidence="6 7" id="KW-0482">Metalloprotease</keyword>
<dbReference type="InterPro" id="IPR001567">
    <property type="entry name" value="Pept_M3A_M3B_dom"/>
</dbReference>
<organism evidence="9">
    <name type="scientific">Strongyloides ratti</name>
    <name type="common">Parasitic roundworm</name>
    <dbReference type="NCBI Taxonomy" id="34506"/>
    <lineage>
        <taxon>Eukaryota</taxon>
        <taxon>Metazoa</taxon>
        <taxon>Ecdysozoa</taxon>
        <taxon>Nematoda</taxon>
        <taxon>Chromadorea</taxon>
        <taxon>Rhabditida</taxon>
        <taxon>Tylenchina</taxon>
        <taxon>Panagrolaimomorpha</taxon>
        <taxon>Strongyloidoidea</taxon>
        <taxon>Strongyloididae</taxon>
        <taxon>Strongyloides</taxon>
    </lineage>
</organism>
<dbReference type="CTD" id="36380558"/>
<evidence type="ECO:0000256" key="7">
    <source>
        <dbReference type="RuleBase" id="RU003435"/>
    </source>
</evidence>
<comment type="cofactor">
    <cofactor evidence="7">
        <name>Zn(2+)</name>
        <dbReference type="ChEBI" id="CHEBI:29105"/>
    </cofactor>
    <text evidence="7">Binds 1 zinc ion.</text>
</comment>
<dbReference type="STRING" id="34506.A0A090LJB6"/>
<reference evidence="11" key="2">
    <citation type="submission" date="2020-12" db="UniProtKB">
        <authorList>
            <consortium name="WormBaseParasite"/>
        </authorList>
    </citation>
    <scope>IDENTIFICATION</scope>
</reference>
<evidence type="ECO:0000256" key="2">
    <source>
        <dbReference type="ARBA" id="ARBA00022670"/>
    </source>
</evidence>
<dbReference type="AlphaFoldDB" id="A0A090LJB6"/>
<keyword evidence="4 7" id="KW-0378">Hydrolase</keyword>
<comment type="similarity">
    <text evidence="1 7">Belongs to the peptidase M3 family.</text>
</comment>
<evidence type="ECO:0000256" key="3">
    <source>
        <dbReference type="ARBA" id="ARBA00022723"/>
    </source>
</evidence>
<evidence type="ECO:0000313" key="11">
    <source>
        <dbReference type="WBParaSite" id="SRAE_2000285100.1"/>
    </source>
</evidence>
<dbReference type="OMA" id="TEYFAFK"/>
<dbReference type="GO" id="GO:0004222">
    <property type="term" value="F:metalloendopeptidase activity"/>
    <property type="evidence" value="ECO:0007669"/>
    <property type="project" value="InterPro"/>
</dbReference>
<keyword evidence="2 7" id="KW-0645">Protease</keyword>
<dbReference type="eggNOG" id="KOG2089">
    <property type="taxonomic scope" value="Eukaryota"/>
</dbReference>
<dbReference type="InterPro" id="IPR024077">
    <property type="entry name" value="Neurolysin/TOP_dom2"/>
</dbReference>
<keyword evidence="5 7" id="KW-0862">Zinc</keyword>
<dbReference type="SUPFAM" id="SSF55486">
    <property type="entry name" value="Metalloproteases ('zincins'), catalytic domain"/>
    <property type="match status" value="1"/>
</dbReference>
<evidence type="ECO:0000313" key="9">
    <source>
        <dbReference type="EMBL" id="CEF68193.1"/>
    </source>
</evidence>
<dbReference type="GO" id="GO:0006508">
    <property type="term" value="P:proteolysis"/>
    <property type="evidence" value="ECO:0007669"/>
    <property type="project" value="UniProtKB-KW"/>
</dbReference>
<evidence type="ECO:0000313" key="12">
    <source>
        <dbReference type="WormBase" id="SRAE_2000285100"/>
    </source>
</evidence>
<gene>
    <name evidence="9 11 12" type="ORF">SRAE_2000285100</name>
</gene>
<evidence type="ECO:0000313" key="10">
    <source>
        <dbReference type="Proteomes" id="UP000035682"/>
    </source>
</evidence>
<dbReference type="WBParaSite" id="SRAE_2000285100.1">
    <property type="protein sequence ID" value="SRAE_2000285100.1"/>
    <property type="gene ID" value="WBGene00263065"/>
</dbReference>
<name>A0A090LJB6_STRRB</name>
<evidence type="ECO:0000256" key="4">
    <source>
        <dbReference type="ARBA" id="ARBA00022801"/>
    </source>
</evidence>
<evidence type="ECO:0000256" key="1">
    <source>
        <dbReference type="ARBA" id="ARBA00006040"/>
    </source>
</evidence>
<dbReference type="EMBL" id="LN609529">
    <property type="protein sequence ID" value="CEF68193.1"/>
    <property type="molecule type" value="Genomic_DNA"/>
</dbReference>
<protein>
    <submittedName>
        <fullName evidence="9 11">Neurolysin, mitochondrial</fullName>
    </submittedName>
</protein>
<dbReference type="InterPro" id="IPR024079">
    <property type="entry name" value="MetalloPept_cat_dom_sf"/>
</dbReference>